<dbReference type="GO" id="GO:0000340">
    <property type="term" value="F:RNA 7-methylguanosine cap binding"/>
    <property type="evidence" value="ECO:0007669"/>
    <property type="project" value="InterPro"/>
</dbReference>
<dbReference type="EMBL" id="CM001207">
    <property type="protein sequence ID" value="EGP83134.1"/>
    <property type="molecule type" value="Genomic_DNA"/>
</dbReference>
<dbReference type="GO" id="GO:0003712">
    <property type="term" value="F:transcription coregulator activity"/>
    <property type="evidence" value="ECO:0007669"/>
    <property type="project" value="InterPro"/>
</dbReference>
<feature type="region of interest" description="Disordered" evidence="1">
    <location>
        <begin position="81"/>
        <end position="115"/>
    </location>
</feature>
<dbReference type="Gene3D" id="2.40.320.10">
    <property type="entry name" value="Hypothetical Protein Pfu-838710-001"/>
    <property type="match status" value="1"/>
</dbReference>
<dbReference type="InterPro" id="IPR019416">
    <property type="entry name" value="NCBP3"/>
</dbReference>
<dbReference type="OrthoDB" id="422106at2759"/>
<feature type="compositionally biased region" description="Low complexity" evidence="1">
    <location>
        <begin position="748"/>
        <end position="758"/>
    </location>
</feature>
<name>F9XNP0_ZYMTI</name>
<feature type="compositionally biased region" description="Basic and acidic residues" evidence="1">
    <location>
        <begin position="809"/>
        <end position="823"/>
    </location>
</feature>
<organism evidence="2 3">
    <name type="scientific">Zymoseptoria tritici (strain CBS 115943 / IPO323)</name>
    <name type="common">Speckled leaf blotch fungus</name>
    <name type="synonym">Septoria tritici</name>
    <dbReference type="NCBI Taxonomy" id="336722"/>
    <lineage>
        <taxon>Eukaryota</taxon>
        <taxon>Fungi</taxon>
        <taxon>Dikarya</taxon>
        <taxon>Ascomycota</taxon>
        <taxon>Pezizomycotina</taxon>
        <taxon>Dothideomycetes</taxon>
        <taxon>Dothideomycetidae</taxon>
        <taxon>Mycosphaerellales</taxon>
        <taxon>Mycosphaerellaceae</taxon>
        <taxon>Zymoseptoria</taxon>
    </lineage>
</organism>
<dbReference type="GO" id="GO:0006357">
    <property type="term" value="P:regulation of transcription by RNA polymerase II"/>
    <property type="evidence" value="ECO:0007669"/>
    <property type="project" value="InterPro"/>
</dbReference>
<gene>
    <name evidence="2" type="ORF">MYCGRDRAFT_111470</name>
</gene>
<dbReference type="PANTHER" id="PTHR16291">
    <property type="entry name" value="NUCLEAR CAP-BINDING PROTEIN SUBUNIT 3"/>
    <property type="match status" value="1"/>
</dbReference>
<feature type="compositionally biased region" description="Polar residues" evidence="1">
    <location>
        <begin position="101"/>
        <end position="114"/>
    </location>
</feature>
<accession>F9XNP0</accession>
<dbReference type="InterPro" id="IPR019095">
    <property type="entry name" value="Mediator_Med18"/>
</dbReference>
<dbReference type="Proteomes" id="UP000008062">
    <property type="component" value="Chromosome 12"/>
</dbReference>
<dbReference type="GO" id="GO:0003729">
    <property type="term" value="F:mRNA binding"/>
    <property type="evidence" value="ECO:0007669"/>
    <property type="project" value="InterPro"/>
</dbReference>
<evidence type="ECO:0000313" key="2">
    <source>
        <dbReference type="EMBL" id="EGP83134.1"/>
    </source>
</evidence>
<dbReference type="Pfam" id="PF10309">
    <property type="entry name" value="NCBP3"/>
    <property type="match status" value="1"/>
</dbReference>
<feature type="compositionally biased region" description="Polar residues" evidence="1">
    <location>
        <begin position="589"/>
        <end position="601"/>
    </location>
</feature>
<dbReference type="PANTHER" id="PTHR16291:SF0">
    <property type="entry name" value="NUCLEAR CAP-BINDING PROTEIN SUBUNIT 3"/>
    <property type="match status" value="1"/>
</dbReference>
<protein>
    <submittedName>
        <fullName evidence="2">Uncharacterized protein</fullName>
    </submittedName>
</protein>
<dbReference type="AlphaFoldDB" id="F9XNP0"/>
<keyword evidence="3" id="KW-1185">Reference proteome</keyword>
<feature type="region of interest" description="Disordered" evidence="1">
    <location>
        <begin position="494"/>
        <end position="655"/>
    </location>
</feature>
<dbReference type="HOGENOM" id="CLU_343947_0_0_1"/>
<dbReference type="RefSeq" id="XP_003848158.1">
    <property type="nucleotide sequence ID" value="XM_003848110.1"/>
</dbReference>
<evidence type="ECO:0000313" key="3">
    <source>
        <dbReference type="Proteomes" id="UP000008062"/>
    </source>
</evidence>
<feature type="region of interest" description="Disordered" evidence="1">
    <location>
        <begin position="737"/>
        <end position="823"/>
    </location>
</feature>
<sequence length="823" mass="91391">MHELVSFSQLPALREAQVLNILAGVTGTQPVDICEQRLIFAQVKVPEVAISKKQAQTKQQPQQSKRPSYEQLVRSLQLSQNKSTFTTPQESKSIPWHLRTEQTPSASTTATRPGQTAAPYIVREVALTPATPQILLRLTTPSLYAYKYQYILLGHRFVHGNIVIRVYRLYYASSASEGNASGEEAVEASPPQRQDLKPVDESGSWIVDATVRVEEGAGAEVLERGKRELERFRQGMEGCVDLKAGDRLSLDVRREGDRGSDRKLQIVQTGKVLLAQQCSDLGLRTRARRTWASPRMTFLPSLREVSHETFEDKQRREYEHSLTMAADTSMDVDMDFELDMDNDEELARLQAGTAALSALPSALQPDNDTDAMMTVEDGELQDGGQEILPHKIHISGLETLQTQDIENFTHDHFPSESHVKIEWVNDSSANIVYASGDIAAAALKAFALTPTDDPLEPRRAQQLLTHPDVDLYVRLAVATDVKPVGASKYSKFYLNNPELDPESRPRRGGLRGRGRGNGYRRGGGYQDDRYDRPRRRRSSTIEPTFDVNLYDDDPASIKARITPTAPSSDRSRRPRNGEDLFANRAPRNHSATSRRSSSDLLPNSRPDGRLRNRSASPVRDGDGRYGFTEDQPYRQTARHRTPPPARPRSTAENYGARAELRADLFAHRRTGSELAPGGRVRSPPPSRKAPIELFANKGSTAPAVKELFPDKAGHRRQEAKDIRAEEVVSAIGRFDMSDERDSYGRNGGSRNSGQRNGGDLMAKNRGRVNQNGRLTEENGGDDGFQIRGRGSSGFSILGASKSAMPPPDLFDRRAREGVRGGRG</sequence>
<dbReference type="GeneID" id="13401801"/>
<feature type="compositionally biased region" description="Gly residues" evidence="1">
    <location>
        <begin position="515"/>
        <end position="525"/>
    </location>
</feature>
<dbReference type="KEGG" id="ztr:MYCGRDRAFT_111470"/>
<reference evidence="2 3" key="1">
    <citation type="journal article" date="2011" name="PLoS Genet.">
        <title>Finished genome of the fungal wheat pathogen Mycosphaerella graminicola reveals dispensome structure, chromosome plasticity, and stealth pathogenesis.</title>
        <authorList>
            <person name="Goodwin S.B."/>
            <person name="Ben M'barek S."/>
            <person name="Dhillon B."/>
            <person name="Wittenberg A.H.J."/>
            <person name="Crane C.F."/>
            <person name="Hane J.K."/>
            <person name="Foster A.J."/>
            <person name="Van der Lee T.A.J."/>
            <person name="Grimwood J."/>
            <person name="Aerts A."/>
            <person name="Antoniw J."/>
            <person name="Bailey A."/>
            <person name="Bluhm B."/>
            <person name="Bowler J."/>
            <person name="Bristow J."/>
            <person name="van der Burgt A."/>
            <person name="Canto-Canche B."/>
            <person name="Churchill A.C.L."/>
            <person name="Conde-Ferraez L."/>
            <person name="Cools H.J."/>
            <person name="Coutinho P.M."/>
            <person name="Csukai M."/>
            <person name="Dehal P."/>
            <person name="De Wit P."/>
            <person name="Donzelli B."/>
            <person name="van de Geest H.C."/>
            <person name="van Ham R.C.H.J."/>
            <person name="Hammond-Kosack K.E."/>
            <person name="Henrissat B."/>
            <person name="Kilian A."/>
            <person name="Kobayashi A.K."/>
            <person name="Koopmann E."/>
            <person name="Kourmpetis Y."/>
            <person name="Kuzniar A."/>
            <person name="Lindquist E."/>
            <person name="Lombard V."/>
            <person name="Maliepaard C."/>
            <person name="Martins N."/>
            <person name="Mehrabi R."/>
            <person name="Nap J.P.H."/>
            <person name="Ponomarenko A."/>
            <person name="Rudd J.J."/>
            <person name="Salamov A."/>
            <person name="Schmutz J."/>
            <person name="Schouten H.J."/>
            <person name="Shapiro H."/>
            <person name="Stergiopoulos I."/>
            <person name="Torriani S.F.F."/>
            <person name="Tu H."/>
            <person name="de Vries R.P."/>
            <person name="Waalwijk C."/>
            <person name="Ware S.B."/>
            <person name="Wiebenga A."/>
            <person name="Zwiers L.-H."/>
            <person name="Oliver R.P."/>
            <person name="Grigoriev I.V."/>
            <person name="Kema G.H.J."/>
        </authorList>
    </citation>
    <scope>NUCLEOTIDE SEQUENCE [LARGE SCALE GENOMIC DNA]</scope>
    <source>
        <strain evidence="3">CBS 115943 / IPO323</strain>
    </source>
</reference>
<dbReference type="GO" id="GO:0016592">
    <property type="term" value="C:mediator complex"/>
    <property type="evidence" value="ECO:0007669"/>
    <property type="project" value="InterPro"/>
</dbReference>
<feature type="compositionally biased region" description="Basic and acidic residues" evidence="1">
    <location>
        <begin position="569"/>
        <end position="578"/>
    </location>
</feature>
<proteinExistence type="predicted"/>
<evidence type="ECO:0000256" key="1">
    <source>
        <dbReference type="SAM" id="MobiDB-lite"/>
    </source>
</evidence>
<feature type="compositionally biased region" description="Polar residues" evidence="1">
    <location>
        <begin position="81"/>
        <end position="92"/>
    </location>
</feature>
<dbReference type="Pfam" id="PF09637">
    <property type="entry name" value="Med18"/>
    <property type="match status" value="1"/>
</dbReference>
<dbReference type="InParanoid" id="F9XNP0"/>
<dbReference type="eggNOG" id="ENOG502S34X">
    <property type="taxonomic scope" value="Eukaryota"/>
</dbReference>